<sequence length="424" mass="46474">MSDGDDAPEDSGAAEDEISAESLEERLSAAEADLEAAETEDDLDDVEAELDDIESDLEAADLPEPDEDEDDEENVREELEGTLSDLREELEAQRGPYAADVVEMVEEAETKISDTRWTERGETEIVTAVESFVDSVNNILDTSVSVDGTDESALTAALDDAVAAIEAADLDADDDAETIATLVEAADDLESDLDDAQEWDDLETREQLQVQGFYDVLGHYKDYPPEWSAVKGWEQEGNVEMVLLALESFQSDFMEENCLESIIRMNDQAAFDAMHQRAQKRNKPAIKALGKMRATDAVETLVEYVDADKDPQLQKVTFKALGEIGDERATQPLANKLVMENENVRPYAARALGLLGDTRAVDPLTDVLADDENDTVRASAAWALRQIGTEKALEAAAEYGDDRSYLVQSESEKASDALSVQQTA</sequence>
<dbReference type="RefSeq" id="WP_089821039.1">
    <property type="nucleotide sequence ID" value="NZ_FODV01000002.1"/>
</dbReference>
<dbReference type="OrthoDB" id="293146at2157"/>
<reference evidence="3" key="1">
    <citation type="submission" date="2016-10" db="EMBL/GenBank/DDBJ databases">
        <authorList>
            <person name="Varghese N."/>
            <person name="Submissions S."/>
        </authorList>
    </citation>
    <scope>NUCLEOTIDE SEQUENCE [LARGE SCALE GENOMIC DNA]</scope>
    <source>
        <strain evidence="3">CGMCC 1.10121</strain>
    </source>
</reference>
<dbReference type="Proteomes" id="UP000199126">
    <property type="component" value="Unassembled WGS sequence"/>
</dbReference>
<feature type="region of interest" description="Disordered" evidence="1">
    <location>
        <begin position="1"/>
        <end position="83"/>
    </location>
</feature>
<feature type="compositionally biased region" description="Acidic residues" evidence="1">
    <location>
        <begin position="1"/>
        <end position="19"/>
    </location>
</feature>
<feature type="compositionally biased region" description="Acidic residues" evidence="1">
    <location>
        <begin position="32"/>
        <end position="75"/>
    </location>
</feature>
<dbReference type="InterPro" id="IPR016024">
    <property type="entry name" value="ARM-type_fold"/>
</dbReference>
<dbReference type="GO" id="GO:0016491">
    <property type="term" value="F:oxidoreductase activity"/>
    <property type="evidence" value="ECO:0007669"/>
    <property type="project" value="TreeGrafter"/>
</dbReference>
<protein>
    <submittedName>
        <fullName evidence="2">HEAT repeat-containing protein</fullName>
    </submittedName>
</protein>
<dbReference type="InterPro" id="IPR004155">
    <property type="entry name" value="PBS_lyase_HEAT"/>
</dbReference>
<evidence type="ECO:0000313" key="3">
    <source>
        <dbReference type="Proteomes" id="UP000199126"/>
    </source>
</evidence>
<evidence type="ECO:0000313" key="2">
    <source>
        <dbReference type="EMBL" id="SEO35038.1"/>
    </source>
</evidence>
<dbReference type="SMART" id="SM00567">
    <property type="entry name" value="EZ_HEAT"/>
    <property type="match status" value="4"/>
</dbReference>
<dbReference type="Gene3D" id="1.25.10.10">
    <property type="entry name" value="Leucine-rich Repeat Variant"/>
    <property type="match status" value="1"/>
</dbReference>
<dbReference type="InterPro" id="IPR011989">
    <property type="entry name" value="ARM-like"/>
</dbReference>
<keyword evidence="3" id="KW-1185">Reference proteome</keyword>
<accession>A0A1H8P0E3</accession>
<dbReference type="PANTHER" id="PTHR12697:SF5">
    <property type="entry name" value="DEOXYHYPUSINE HYDROXYLASE"/>
    <property type="match status" value="1"/>
</dbReference>
<dbReference type="AlphaFoldDB" id="A0A1H8P0E3"/>
<gene>
    <name evidence="2" type="ORF">SAMN04487948_1025</name>
</gene>
<dbReference type="SUPFAM" id="SSF48371">
    <property type="entry name" value="ARM repeat"/>
    <property type="match status" value="1"/>
</dbReference>
<organism evidence="2 3">
    <name type="scientific">Halogranum amylolyticum</name>
    <dbReference type="NCBI Taxonomy" id="660520"/>
    <lineage>
        <taxon>Archaea</taxon>
        <taxon>Methanobacteriati</taxon>
        <taxon>Methanobacteriota</taxon>
        <taxon>Stenosarchaea group</taxon>
        <taxon>Halobacteria</taxon>
        <taxon>Halobacteriales</taxon>
        <taxon>Haloferacaceae</taxon>
    </lineage>
</organism>
<dbReference type="Pfam" id="PF13646">
    <property type="entry name" value="HEAT_2"/>
    <property type="match status" value="1"/>
</dbReference>
<evidence type="ECO:0000256" key="1">
    <source>
        <dbReference type="SAM" id="MobiDB-lite"/>
    </source>
</evidence>
<proteinExistence type="predicted"/>
<name>A0A1H8P0E3_9EURY</name>
<dbReference type="EMBL" id="FODV01000002">
    <property type="protein sequence ID" value="SEO35038.1"/>
    <property type="molecule type" value="Genomic_DNA"/>
</dbReference>
<dbReference type="PANTHER" id="PTHR12697">
    <property type="entry name" value="PBS LYASE HEAT-LIKE PROTEIN"/>
    <property type="match status" value="1"/>
</dbReference>